<sequence>MPRRQRHAGKSEFCSENQRALSSLDGSCLLARILWPNLNREEMSVATNISSFPLNLGGRASSPRCQDPSTPPPKRRYPIDFSSLFSRMMLKRVWSKAPWRKSSS</sequence>
<protein>
    <submittedName>
        <fullName evidence="2">Uncharacterized protein</fullName>
    </submittedName>
</protein>
<reference evidence="2" key="2">
    <citation type="submission" date="2017-11" db="EMBL/GenBank/DDBJ databases">
        <title>Coralsnake Venomics: Analyses of Venom Gland Transcriptomes and Proteomes of Six Brazilian Taxa.</title>
        <authorList>
            <person name="Aird S.D."/>
            <person name="Jorge da Silva N."/>
            <person name="Qiu L."/>
            <person name="Villar-Briones A."/>
            <person name="Aparecida-Saddi V."/>
            <person name="Campos-Telles M.P."/>
            <person name="Grau M."/>
            <person name="Mikheyev A.S."/>
        </authorList>
    </citation>
    <scope>NUCLEOTIDE SEQUENCE</scope>
    <source>
        <tissue evidence="2">Venom_gland</tissue>
    </source>
</reference>
<evidence type="ECO:0000256" key="1">
    <source>
        <dbReference type="SAM" id="MobiDB-lite"/>
    </source>
</evidence>
<organism evidence="2">
    <name type="scientific">Micrurus spixii</name>
    <name type="common">Amazon coral snake</name>
    <dbReference type="NCBI Taxonomy" id="129469"/>
    <lineage>
        <taxon>Eukaryota</taxon>
        <taxon>Metazoa</taxon>
        <taxon>Chordata</taxon>
        <taxon>Craniata</taxon>
        <taxon>Vertebrata</taxon>
        <taxon>Euteleostomi</taxon>
        <taxon>Lepidosauria</taxon>
        <taxon>Squamata</taxon>
        <taxon>Bifurcata</taxon>
        <taxon>Unidentata</taxon>
        <taxon>Episquamata</taxon>
        <taxon>Toxicofera</taxon>
        <taxon>Serpentes</taxon>
        <taxon>Colubroidea</taxon>
        <taxon>Elapidae</taxon>
        <taxon>Elapinae</taxon>
        <taxon>Micrurus</taxon>
    </lineage>
</organism>
<name>A0A2D4NAB4_9SAUR</name>
<proteinExistence type="predicted"/>
<feature type="region of interest" description="Disordered" evidence="1">
    <location>
        <begin position="54"/>
        <end position="76"/>
    </location>
</feature>
<dbReference type="AlphaFoldDB" id="A0A2D4NAB4"/>
<reference evidence="2" key="1">
    <citation type="submission" date="2017-07" db="EMBL/GenBank/DDBJ databases">
        <authorList>
            <person name="Mikheyev A."/>
            <person name="Grau M."/>
        </authorList>
    </citation>
    <scope>NUCLEOTIDE SEQUENCE</scope>
    <source>
        <tissue evidence="2">Venom_gland</tissue>
    </source>
</reference>
<accession>A0A2D4NAB4</accession>
<evidence type="ECO:0000313" key="2">
    <source>
        <dbReference type="EMBL" id="LAB42640.1"/>
    </source>
</evidence>
<dbReference type="EMBL" id="IACM01159553">
    <property type="protein sequence ID" value="LAB42640.1"/>
    <property type="molecule type" value="Transcribed_RNA"/>
</dbReference>